<feature type="transmembrane region" description="Helical" evidence="5">
    <location>
        <begin position="169"/>
        <end position="192"/>
    </location>
</feature>
<dbReference type="InterPro" id="IPR009078">
    <property type="entry name" value="Ferritin-like_SF"/>
</dbReference>
<evidence type="ECO:0000313" key="6">
    <source>
        <dbReference type="EMBL" id="MDH8678829.1"/>
    </source>
</evidence>
<protein>
    <submittedName>
        <fullName evidence="6">VIT1/CCC1 transporter family protein</fullName>
    </submittedName>
</protein>
<keyword evidence="3 5" id="KW-1133">Transmembrane helix</keyword>
<sequence>MEISNLGSDSKKQLLKDQQDEINAHVLYSKVAARIKDPKNKDVFLAVSKDELSHYNRIKSITGVDIKPQMFKIHWMVLLITIFGLTFGIKLFEKGESKAIQSYKDLDANLAFMDDMIVDEERHEEELIAMIDEERLNYVGSIVLGLNDALVELTGALAGYTFAFQNAKLIALTGLITGISASLSMAASEYLSTRQEGGDDALKSALYTGSAYVFTVFLLILPFLILSNPFISLLVALTVAVMIIFLFNYYISVAKDYNFKKRFVEMATISLGVAGISFLVGIIVKQFFGIDI</sequence>
<organism evidence="6 7">
    <name type="scientific">Fusibacter bizertensis</name>
    <dbReference type="NCBI Taxonomy" id="1488331"/>
    <lineage>
        <taxon>Bacteria</taxon>
        <taxon>Bacillati</taxon>
        <taxon>Bacillota</taxon>
        <taxon>Clostridia</taxon>
        <taxon>Eubacteriales</taxon>
        <taxon>Eubacteriales Family XII. Incertae Sedis</taxon>
        <taxon>Fusibacter</taxon>
    </lineage>
</organism>
<accession>A0ABT6NEH9</accession>
<gene>
    <name evidence="6" type="ORF">QE109_11755</name>
</gene>
<dbReference type="InterPro" id="IPR008217">
    <property type="entry name" value="Ccc1_fam"/>
</dbReference>
<evidence type="ECO:0000256" key="5">
    <source>
        <dbReference type="SAM" id="Phobius"/>
    </source>
</evidence>
<keyword evidence="4 5" id="KW-0472">Membrane</keyword>
<keyword evidence="7" id="KW-1185">Reference proteome</keyword>
<comment type="subcellular location">
    <subcellularLocation>
        <location evidence="1">Endomembrane system</location>
        <topology evidence="1">Multi-pass membrane protein</topology>
    </subcellularLocation>
</comment>
<dbReference type="CDD" id="cd02431">
    <property type="entry name" value="Ferritin_CCC1_C"/>
    <property type="match status" value="1"/>
</dbReference>
<dbReference type="RefSeq" id="WP_281094720.1">
    <property type="nucleotide sequence ID" value="NZ_JARYZI010000007.1"/>
</dbReference>
<keyword evidence="2 5" id="KW-0812">Transmembrane</keyword>
<feature type="transmembrane region" description="Helical" evidence="5">
    <location>
        <begin position="138"/>
        <end position="163"/>
    </location>
</feature>
<dbReference type="SUPFAM" id="SSF47240">
    <property type="entry name" value="Ferritin-like"/>
    <property type="match status" value="1"/>
</dbReference>
<feature type="transmembrane region" description="Helical" evidence="5">
    <location>
        <begin position="73"/>
        <end position="92"/>
    </location>
</feature>
<evidence type="ECO:0000256" key="4">
    <source>
        <dbReference type="ARBA" id="ARBA00023136"/>
    </source>
</evidence>
<evidence type="ECO:0000256" key="1">
    <source>
        <dbReference type="ARBA" id="ARBA00004127"/>
    </source>
</evidence>
<evidence type="ECO:0000256" key="2">
    <source>
        <dbReference type="ARBA" id="ARBA00022692"/>
    </source>
</evidence>
<feature type="transmembrane region" description="Helical" evidence="5">
    <location>
        <begin position="204"/>
        <end position="225"/>
    </location>
</feature>
<dbReference type="InterPro" id="IPR039376">
    <property type="entry name" value="Ferritin_CCC1_N"/>
</dbReference>
<dbReference type="EMBL" id="JARYZI010000007">
    <property type="protein sequence ID" value="MDH8678829.1"/>
    <property type="molecule type" value="Genomic_DNA"/>
</dbReference>
<dbReference type="Pfam" id="PF01988">
    <property type="entry name" value="VIT1"/>
    <property type="match status" value="1"/>
</dbReference>
<evidence type="ECO:0000256" key="3">
    <source>
        <dbReference type="ARBA" id="ARBA00022989"/>
    </source>
</evidence>
<feature type="transmembrane region" description="Helical" evidence="5">
    <location>
        <begin position="231"/>
        <end position="251"/>
    </location>
</feature>
<dbReference type="Proteomes" id="UP001158045">
    <property type="component" value="Unassembled WGS sequence"/>
</dbReference>
<dbReference type="Gene3D" id="1.20.5.420">
    <property type="entry name" value="Immunoglobulin FC, subunit C"/>
    <property type="match status" value="1"/>
</dbReference>
<feature type="transmembrane region" description="Helical" evidence="5">
    <location>
        <begin position="263"/>
        <end position="284"/>
    </location>
</feature>
<dbReference type="CDD" id="cd01044">
    <property type="entry name" value="Ferritin_CCC1_N"/>
    <property type="match status" value="1"/>
</dbReference>
<name>A0ABT6NEH9_9FIRM</name>
<evidence type="ECO:0000313" key="7">
    <source>
        <dbReference type="Proteomes" id="UP001158045"/>
    </source>
</evidence>
<proteinExistence type="predicted"/>
<reference evidence="6 7" key="1">
    <citation type="submission" date="2023-04" db="EMBL/GenBank/DDBJ databases">
        <title>Fusibacter bizertensis strain WBS, isolated from littoral bottom sediments of the Arctic seas - biochemical and genomic analysis.</title>
        <authorList>
            <person name="Brioukhanov A.L."/>
        </authorList>
    </citation>
    <scope>NUCLEOTIDE SEQUENCE [LARGE SCALE GENOMIC DNA]</scope>
    <source>
        <strain evidence="6 7">WBS</strain>
    </source>
</reference>
<comment type="caution">
    <text evidence="6">The sequence shown here is derived from an EMBL/GenBank/DDBJ whole genome shotgun (WGS) entry which is preliminary data.</text>
</comment>